<name>A0A1Q9LMR8_9PSEU</name>
<evidence type="ECO:0000313" key="2">
    <source>
        <dbReference type="EMBL" id="OLR93332.1"/>
    </source>
</evidence>
<dbReference type="AlphaFoldDB" id="A0A1Q9LMR8"/>
<keyword evidence="1" id="KW-0175">Coiled coil</keyword>
<dbReference type="EMBL" id="MKQR01000011">
    <property type="protein sequence ID" value="OLR93332.1"/>
    <property type="molecule type" value="Genomic_DNA"/>
</dbReference>
<feature type="coiled-coil region" evidence="1">
    <location>
        <begin position="118"/>
        <end position="152"/>
    </location>
</feature>
<proteinExistence type="predicted"/>
<reference evidence="2 3" key="1">
    <citation type="submission" date="2016-10" db="EMBL/GenBank/DDBJ databases">
        <title>The Draft Genome Sequence of Actinokineospora bangkokensis 44EHWT reveals the biosynthetic pathway of antifungal compounds Thailandins with unusual extender unit butylmalonyl-CoA.</title>
        <authorList>
            <person name="Greule A."/>
            <person name="Intra B."/>
            <person name="Flemming S."/>
            <person name="Rommel M.G."/>
            <person name="Panbangred W."/>
            <person name="Bechthold A."/>
        </authorList>
    </citation>
    <scope>NUCLEOTIDE SEQUENCE [LARGE SCALE GENOMIC DNA]</scope>
    <source>
        <strain evidence="2 3">44EHW</strain>
    </source>
</reference>
<sequence>MLPWRSRGRAPHEVAAQAPAALLVSALVHNLADLVAGDAAFAQPGPRGLATTASWPARPPGAVLGSDAAEVAARQEVSAVEDVPGGGVLLIAKPGRVSAADSAALRETASWLGLAVRLDQARAARDQAARRAAGLESDLSAARERLAQVRDLERRRLVGSITAVTTRDFADVRARATGLRAAFATGGEAGAHDAARAVAGLRDALDELIDTFRAVVRDVHPAMLPERGPQAALEELAATLPRPVRFTGSFGRRVGWEVESGLYHAASAVLALLAGTRTAEPVAVDLARTDGVLRMVATATEPARGTADLAAALADDTERLAVLGGALTCAVTEGTAVVTVLLPERLGPPPVVADTRAGLLDDLRDLLAQGWQGAPDEPTRARWATIADRLGRPVRLAVVGLARTSVVGALLGVEVRSADRPVWYAHGEPGATTDAEGRAVVRLSGDFVNGMTVVDVPGLVGPALAERLVAPVQGSAPAVDAVLCTSRPEPGFRSTLRASEHRVAVLETGPALRPGLALVAATLHEDEYRALRLADPMGLGRIPVADRPTATEAAAGVAEQDPAALAAALADHSGLSALRRTIADEVTARAEVIAARRALHAIADLVRALPPEDPVRWHAERVRVEAHDVAELDLLDDLDRGAFPNPAHRAEALRLLGTRGTDPRTRLGLPPSTPDAQVRAAAAEAAGRWRTLAEHPASTARTRRACETLIRTCEGIAAPPT</sequence>
<evidence type="ECO:0000313" key="3">
    <source>
        <dbReference type="Proteomes" id="UP000186040"/>
    </source>
</evidence>
<evidence type="ECO:0000256" key="1">
    <source>
        <dbReference type="SAM" id="Coils"/>
    </source>
</evidence>
<dbReference type="STRING" id="1193682.BJP25_17825"/>
<dbReference type="OrthoDB" id="5242012at2"/>
<accession>A0A1Q9LMR8</accession>
<dbReference type="RefSeq" id="WP_075975034.1">
    <property type="nucleotide sequence ID" value="NZ_MKQR01000011.1"/>
</dbReference>
<dbReference type="Proteomes" id="UP000186040">
    <property type="component" value="Unassembled WGS sequence"/>
</dbReference>
<keyword evidence="3" id="KW-1185">Reference proteome</keyword>
<organism evidence="2 3">
    <name type="scientific">Actinokineospora bangkokensis</name>
    <dbReference type="NCBI Taxonomy" id="1193682"/>
    <lineage>
        <taxon>Bacteria</taxon>
        <taxon>Bacillati</taxon>
        <taxon>Actinomycetota</taxon>
        <taxon>Actinomycetes</taxon>
        <taxon>Pseudonocardiales</taxon>
        <taxon>Pseudonocardiaceae</taxon>
        <taxon>Actinokineospora</taxon>
    </lineage>
</organism>
<protein>
    <submittedName>
        <fullName evidence="2">Uncharacterized protein</fullName>
    </submittedName>
</protein>
<comment type="caution">
    <text evidence="2">The sequence shown here is derived from an EMBL/GenBank/DDBJ whole genome shotgun (WGS) entry which is preliminary data.</text>
</comment>
<gene>
    <name evidence="2" type="ORF">BJP25_17825</name>
</gene>